<dbReference type="EMBL" id="MCFD01000009">
    <property type="protein sequence ID" value="ORX68701.1"/>
    <property type="molecule type" value="Genomic_DNA"/>
</dbReference>
<keyword evidence="9" id="KW-0732">Signal</keyword>
<accession>A0A1Y1W5A1</accession>
<keyword evidence="11" id="KW-1185">Reference proteome</keyword>
<keyword evidence="4" id="KW-0863">Zinc-finger</keyword>
<gene>
    <name evidence="10" type="ORF">DL89DRAFT_268476</name>
</gene>
<evidence type="ECO:0000256" key="4">
    <source>
        <dbReference type="ARBA" id="ARBA00022771"/>
    </source>
</evidence>
<reference evidence="10 11" key="1">
    <citation type="submission" date="2016-07" db="EMBL/GenBank/DDBJ databases">
        <title>Pervasive Adenine N6-methylation of Active Genes in Fungi.</title>
        <authorList>
            <consortium name="DOE Joint Genome Institute"/>
            <person name="Mondo S.J."/>
            <person name="Dannebaum R.O."/>
            <person name="Kuo R.C."/>
            <person name="Labutti K."/>
            <person name="Haridas S."/>
            <person name="Kuo A."/>
            <person name="Salamov A."/>
            <person name="Ahrendt S.R."/>
            <person name="Lipzen A."/>
            <person name="Sullivan W."/>
            <person name="Andreopoulos W.B."/>
            <person name="Clum A."/>
            <person name="Lindquist E."/>
            <person name="Daum C."/>
            <person name="Ramamoorthy G.K."/>
            <person name="Gryganskyi A."/>
            <person name="Culley D."/>
            <person name="Magnuson J.K."/>
            <person name="James T.Y."/>
            <person name="O'Malley M.A."/>
            <person name="Stajich J.E."/>
            <person name="Spatafora J.W."/>
            <person name="Visel A."/>
            <person name="Grigoriev I.V."/>
        </authorList>
    </citation>
    <scope>NUCLEOTIDE SEQUENCE [LARGE SCALE GENOMIC DNA]</scope>
    <source>
        <strain evidence="10 11">ATCC 12442</strain>
    </source>
</reference>
<keyword evidence="6" id="KW-1133">Transmembrane helix</keyword>
<evidence type="ECO:0008006" key="12">
    <source>
        <dbReference type="Google" id="ProtNLM"/>
    </source>
</evidence>
<evidence type="ECO:0000256" key="9">
    <source>
        <dbReference type="SAM" id="SignalP"/>
    </source>
</evidence>
<dbReference type="OrthoDB" id="8062037at2759"/>
<comment type="subcellular location">
    <subcellularLocation>
        <location evidence="1">Membrane</location>
    </subcellularLocation>
</comment>
<dbReference type="SUPFAM" id="SSF57850">
    <property type="entry name" value="RING/U-box"/>
    <property type="match status" value="1"/>
</dbReference>
<evidence type="ECO:0000256" key="5">
    <source>
        <dbReference type="ARBA" id="ARBA00022833"/>
    </source>
</evidence>
<evidence type="ECO:0000313" key="11">
    <source>
        <dbReference type="Proteomes" id="UP000193922"/>
    </source>
</evidence>
<feature type="chain" id="PRO_5012756400" description="RING-type domain-containing protein" evidence="9">
    <location>
        <begin position="21"/>
        <end position="588"/>
    </location>
</feature>
<dbReference type="RefSeq" id="XP_040742483.1">
    <property type="nucleotide sequence ID" value="XM_040887939.1"/>
</dbReference>
<dbReference type="GeneID" id="63804587"/>
<feature type="compositionally biased region" description="Low complexity" evidence="8">
    <location>
        <begin position="529"/>
        <end position="543"/>
    </location>
</feature>
<evidence type="ECO:0000256" key="2">
    <source>
        <dbReference type="ARBA" id="ARBA00022692"/>
    </source>
</evidence>
<dbReference type="GO" id="GO:0008270">
    <property type="term" value="F:zinc ion binding"/>
    <property type="evidence" value="ECO:0007669"/>
    <property type="project" value="UniProtKB-KW"/>
</dbReference>
<evidence type="ECO:0000256" key="1">
    <source>
        <dbReference type="ARBA" id="ARBA00004370"/>
    </source>
</evidence>
<evidence type="ECO:0000256" key="6">
    <source>
        <dbReference type="ARBA" id="ARBA00022989"/>
    </source>
</evidence>
<keyword evidence="3" id="KW-0479">Metal-binding</keyword>
<evidence type="ECO:0000256" key="7">
    <source>
        <dbReference type="ARBA" id="ARBA00023136"/>
    </source>
</evidence>
<proteinExistence type="predicted"/>
<dbReference type="GO" id="GO:0016020">
    <property type="term" value="C:membrane"/>
    <property type="evidence" value="ECO:0007669"/>
    <property type="project" value="UniProtKB-SubCell"/>
</dbReference>
<protein>
    <recommendedName>
        <fullName evidence="12">RING-type domain-containing protein</fullName>
    </recommendedName>
</protein>
<evidence type="ECO:0000256" key="3">
    <source>
        <dbReference type="ARBA" id="ARBA00022723"/>
    </source>
</evidence>
<comment type="caution">
    <text evidence="10">The sequence shown here is derived from an EMBL/GenBank/DDBJ whole genome shotgun (WGS) entry which is preliminary data.</text>
</comment>
<sequence>MRLPCKLLALTSLLMQSTWSARIRKDVVEIENDTVVLVDATSTIDSSAGRIEYLAFSSPSTPDGTKGVVYALADIPKCKPEKRDEAYLAAAYIRIALLSDQLNCPIETQIAQAQFDGAVGAIVYNTSMGVQDLGAFLSARLIKERPLIPLMLTDRNYGTILRSEIDSLQDEAMYDPIGRTRAIFASLYGDEEGDKLTGWEISLITLVVILALCFCTSLTFHVSSSRRRRAAHAQRDESAAGLNKQIQTLPACALDRLTLREVTEQDVQVLSECAAPLASMLSADIAYTVRSRPATNCSHASQHAAKCSEGEKQGSIADTASEKTCENEVDEADSILKGCISTCIVCIDDFVVGSKDAHPTCIDPWLTSKSSLCPLCKYDTRDVLTELEKSHVGPNSMANELGFEDIIGRTYATSSDASSYLNSTRSGLPFGGLLRRFSLVSRRLSLPLPAWGMRLASRTSLEKPSDRASRPFENTNAILTASQPISYVMDIEEDPDLFEVSRYIDDNAVIEIETKDPERSPIMPSSNLPAATPAESAPSPATSKSRDHSHAVDVDCVDAGGKRQLYGLVETDLNSTDLPKFMDHPSSF</sequence>
<dbReference type="AlphaFoldDB" id="A0A1Y1W5A1"/>
<dbReference type="STRING" id="61395.A0A1Y1W5A1"/>
<keyword evidence="5" id="KW-0862">Zinc</keyword>
<evidence type="ECO:0000313" key="10">
    <source>
        <dbReference type="EMBL" id="ORX68701.1"/>
    </source>
</evidence>
<keyword evidence="7" id="KW-0472">Membrane</keyword>
<dbReference type="PANTHER" id="PTHR46539:SF1">
    <property type="entry name" value="E3 UBIQUITIN-PROTEIN LIGASE ATL42"/>
    <property type="match status" value="1"/>
</dbReference>
<dbReference type="PANTHER" id="PTHR46539">
    <property type="entry name" value="E3 UBIQUITIN-PROTEIN LIGASE ATL42"/>
    <property type="match status" value="1"/>
</dbReference>
<feature type="signal peptide" evidence="9">
    <location>
        <begin position="1"/>
        <end position="20"/>
    </location>
</feature>
<feature type="compositionally biased region" description="Basic and acidic residues" evidence="8">
    <location>
        <begin position="544"/>
        <end position="553"/>
    </location>
</feature>
<organism evidence="10 11">
    <name type="scientific">Linderina pennispora</name>
    <dbReference type="NCBI Taxonomy" id="61395"/>
    <lineage>
        <taxon>Eukaryota</taxon>
        <taxon>Fungi</taxon>
        <taxon>Fungi incertae sedis</taxon>
        <taxon>Zoopagomycota</taxon>
        <taxon>Kickxellomycotina</taxon>
        <taxon>Kickxellomycetes</taxon>
        <taxon>Kickxellales</taxon>
        <taxon>Kickxellaceae</taxon>
        <taxon>Linderina</taxon>
    </lineage>
</organism>
<keyword evidence="2" id="KW-0812">Transmembrane</keyword>
<feature type="region of interest" description="Disordered" evidence="8">
    <location>
        <begin position="513"/>
        <end position="553"/>
    </location>
</feature>
<evidence type="ECO:0000256" key="8">
    <source>
        <dbReference type="SAM" id="MobiDB-lite"/>
    </source>
</evidence>
<dbReference type="Proteomes" id="UP000193922">
    <property type="component" value="Unassembled WGS sequence"/>
</dbReference>
<name>A0A1Y1W5A1_9FUNG</name>